<proteinExistence type="predicted"/>
<evidence type="ECO:0000313" key="1">
    <source>
        <dbReference type="EMBL" id="TXI35548.1"/>
    </source>
</evidence>
<name>A0A5C7WG70_AQUAC</name>
<dbReference type="Pfam" id="PF20505">
    <property type="entry name" value="DUF6731"/>
    <property type="match status" value="1"/>
</dbReference>
<comment type="caution">
    <text evidence="1">The sequence shown here is derived from an EMBL/GenBank/DDBJ whole genome shotgun (WGS) entry which is preliminary data.</text>
</comment>
<evidence type="ECO:0000313" key="2">
    <source>
        <dbReference type="Proteomes" id="UP000321110"/>
    </source>
</evidence>
<dbReference type="EMBL" id="SSFO01000025">
    <property type="protein sequence ID" value="TXI35548.1"/>
    <property type="molecule type" value="Genomic_DNA"/>
</dbReference>
<dbReference type="Proteomes" id="UP000321110">
    <property type="component" value="Unassembled WGS sequence"/>
</dbReference>
<gene>
    <name evidence="1" type="ORF">E6Q69_01340</name>
</gene>
<protein>
    <submittedName>
        <fullName evidence="1">Uncharacterized protein</fullName>
    </submittedName>
</protein>
<accession>A0A5C7WG70</accession>
<sequence>METLGADSYFAPWMGFNMLQSTWYATRLRAKQHVRLGMPDKKLAVHLFEVDESRANQPFEVALDTLHNLPLEDRIYPVQGQEMRLEHAQPPTAANPFWLLDFGKFRDYGPGQASRDTRIRDIQLDANHTFAEDTAALFCRGQNGQGWLLLQYNHVGTRPTAIESYISGVLRDPAYTYELAVKLTGDAFARLDSATHFTKLKLKVASASLTPELLEGGMSIRDALQAALPMNGDYISIEISTRKRAAEAGIRIQPMADFLKRLVTSGAAESATVKGSDGHHTPEAIDLLQGKLTQRFNVRNQPGTRITQQQRWDALVRTYNSWGRYINP</sequence>
<dbReference type="InterPro" id="IPR046618">
    <property type="entry name" value="DUF6731"/>
</dbReference>
<reference evidence="1 2" key="1">
    <citation type="submission" date="2018-09" db="EMBL/GenBank/DDBJ databases">
        <title>Metagenome Assembled Genomes from an Advanced Water Purification Facility.</title>
        <authorList>
            <person name="Stamps B.W."/>
            <person name="Spear J.R."/>
        </authorList>
    </citation>
    <scope>NUCLEOTIDE SEQUENCE [LARGE SCALE GENOMIC DNA]</scope>
    <source>
        <strain evidence="1">Bin_52_1</strain>
    </source>
</reference>
<dbReference type="AlphaFoldDB" id="A0A5C7WG70"/>
<organism evidence="1 2">
    <name type="scientific">Aquipseudomonas alcaligenes</name>
    <name type="common">Pseudomonas alcaligenes</name>
    <dbReference type="NCBI Taxonomy" id="43263"/>
    <lineage>
        <taxon>Bacteria</taxon>
        <taxon>Pseudomonadati</taxon>
        <taxon>Pseudomonadota</taxon>
        <taxon>Gammaproteobacteria</taxon>
        <taxon>Pseudomonadales</taxon>
        <taxon>Pseudomonadaceae</taxon>
        <taxon>Aquipseudomonas</taxon>
    </lineage>
</organism>